<gene>
    <name evidence="1" type="ORF">LBRM2904_32.2570</name>
</gene>
<sequence>MWRVKAAGLVAGFAMTCTGYYRVFALDMFDARAAQEKRYEAIEQRLSSAAHKAMKAVPVGLNVVAQAAPPPSSQ</sequence>
<accession>A0A3P3ZES1</accession>
<proteinExistence type="predicted"/>
<reference evidence="1 2" key="1">
    <citation type="submission" date="2018-09" db="EMBL/GenBank/DDBJ databases">
        <authorList>
            <person name="Peiro R."/>
            <person name="Begona"/>
            <person name="Cbmso G."/>
            <person name="Lopez M."/>
            <person name="Gonzalez S."/>
        </authorList>
    </citation>
    <scope>NUCLEOTIDE SEQUENCE [LARGE SCALE GENOMIC DNA]</scope>
</reference>
<name>A0A3P3ZES1_LEIBR</name>
<evidence type="ECO:0000313" key="1">
    <source>
        <dbReference type="EMBL" id="SYZ68770.1"/>
    </source>
</evidence>
<evidence type="ECO:0000313" key="2">
    <source>
        <dbReference type="Proteomes" id="UP000319462"/>
    </source>
</evidence>
<protein>
    <submittedName>
        <fullName evidence="1">Hypothetical_protein</fullName>
    </submittedName>
</protein>
<dbReference type="EMBL" id="LS997631">
    <property type="protein sequence ID" value="SYZ68770.1"/>
    <property type="molecule type" value="Genomic_DNA"/>
</dbReference>
<dbReference type="Proteomes" id="UP000319462">
    <property type="component" value="Chromosome 32"/>
</dbReference>
<dbReference type="AlphaFoldDB" id="A0A3P3ZES1"/>
<organism evidence="1 2">
    <name type="scientific">Leishmania braziliensis MHOM/BR/75/M2904</name>
    <dbReference type="NCBI Taxonomy" id="420245"/>
    <lineage>
        <taxon>Eukaryota</taxon>
        <taxon>Discoba</taxon>
        <taxon>Euglenozoa</taxon>
        <taxon>Kinetoplastea</taxon>
        <taxon>Metakinetoplastina</taxon>
        <taxon>Trypanosomatida</taxon>
        <taxon>Trypanosomatidae</taxon>
        <taxon>Leishmaniinae</taxon>
        <taxon>Leishmania</taxon>
        <taxon>Leishmania braziliensis species complex</taxon>
    </lineage>
</organism>